<dbReference type="EMBL" id="MNVN01000003">
    <property type="protein sequence ID" value="OIO31216.1"/>
    <property type="molecule type" value="Genomic_DNA"/>
</dbReference>
<evidence type="ECO:0000313" key="1">
    <source>
        <dbReference type="EMBL" id="OIO31216.1"/>
    </source>
</evidence>
<protein>
    <recommendedName>
        <fullName evidence="3">Aminoglycoside phosphotransferase domain-containing protein</fullName>
    </recommendedName>
</protein>
<evidence type="ECO:0000313" key="2">
    <source>
        <dbReference type="Proteomes" id="UP000181992"/>
    </source>
</evidence>
<dbReference type="Proteomes" id="UP000181992">
    <property type="component" value="Unassembled WGS sequence"/>
</dbReference>
<sequence length="139" mass="16212">MTENFFGEPMIFEEYLEGKLLGDFSSEEQKKYFSEVAKFIYKINSIPFQKDEFPFQEPITSYTKSKNAWKTRIEFILDCKETKTCGQELLAFLPGVESILNKFEDRLQRVLTQVGNSFVFESAHLGHCLKTSAGFRFFN</sequence>
<gene>
    <name evidence="1" type="ORF">AUJ77_00195</name>
</gene>
<dbReference type="AlphaFoldDB" id="A0A1J4V5D4"/>
<evidence type="ECO:0008006" key="3">
    <source>
        <dbReference type="Google" id="ProtNLM"/>
    </source>
</evidence>
<comment type="caution">
    <text evidence="1">The sequence shown here is derived from an EMBL/GenBank/DDBJ whole genome shotgun (WGS) entry which is preliminary data.</text>
</comment>
<accession>A0A1J4V5D4</accession>
<proteinExistence type="predicted"/>
<organism evidence="1 2">
    <name type="scientific">Candidatus Nomurabacteria bacterium CG1_02_43_90</name>
    <dbReference type="NCBI Taxonomy" id="1805281"/>
    <lineage>
        <taxon>Bacteria</taxon>
        <taxon>Candidatus Nomuraibacteriota</taxon>
    </lineage>
</organism>
<name>A0A1J4V5D4_9BACT</name>
<reference evidence="1 2" key="1">
    <citation type="journal article" date="2016" name="Environ. Microbiol.">
        <title>Genomic resolution of a cold subsurface aquifer community provides metabolic insights for novel microbes adapted to high CO concentrations.</title>
        <authorList>
            <person name="Probst A.J."/>
            <person name="Castelle C.J."/>
            <person name="Singh A."/>
            <person name="Brown C.T."/>
            <person name="Anantharaman K."/>
            <person name="Sharon I."/>
            <person name="Hug L.A."/>
            <person name="Burstein D."/>
            <person name="Emerson J.B."/>
            <person name="Thomas B.C."/>
            <person name="Banfield J.F."/>
        </authorList>
    </citation>
    <scope>NUCLEOTIDE SEQUENCE [LARGE SCALE GENOMIC DNA]</scope>
    <source>
        <strain evidence="1">CG1_02_43_90</strain>
    </source>
</reference>